<evidence type="ECO:0000256" key="1">
    <source>
        <dbReference type="SAM" id="Phobius"/>
    </source>
</evidence>
<proteinExistence type="predicted"/>
<evidence type="ECO:0000313" key="2">
    <source>
        <dbReference type="EMBL" id="QBF46863.1"/>
    </source>
</evidence>
<keyword evidence="1" id="KW-0472">Membrane</keyword>
<keyword evidence="1" id="KW-1133">Transmembrane helix</keyword>
<reference evidence="2 3" key="1">
    <citation type="submission" date="2019-02" db="EMBL/GenBank/DDBJ databases">
        <title>Genomic data mining of an Antarctic deep-sea actinobacterium, Janibacterlimosus P3-3-X1.</title>
        <authorList>
            <person name="Liao L."/>
            <person name="Chen B."/>
        </authorList>
    </citation>
    <scope>NUCLEOTIDE SEQUENCE [LARGE SCALE GENOMIC DNA]</scope>
    <source>
        <strain evidence="2 3">P3-3-X1</strain>
    </source>
</reference>
<dbReference type="OrthoDB" id="4869378at2"/>
<feature type="transmembrane region" description="Helical" evidence="1">
    <location>
        <begin position="33"/>
        <end position="53"/>
    </location>
</feature>
<protein>
    <submittedName>
        <fullName evidence="2">Uncharacterized protein</fullName>
    </submittedName>
</protein>
<dbReference type="Proteomes" id="UP000290408">
    <property type="component" value="Chromosome"/>
</dbReference>
<feature type="transmembrane region" description="Helical" evidence="1">
    <location>
        <begin position="59"/>
        <end position="76"/>
    </location>
</feature>
<dbReference type="EMBL" id="CP036164">
    <property type="protein sequence ID" value="QBF46863.1"/>
    <property type="molecule type" value="Genomic_DNA"/>
</dbReference>
<dbReference type="STRING" id="1216970.GCA_001570985_01375"/>
<evidence type="ECO:0000313" key="3">
    <source>
        <dbReference type="Proteomes" id="UP000290408"/>
    </source>
</evidence>
<dbReference type="RefSeq" id="WP_130630079.1">
    <property type="nucleotide sequence ID" value="NZ_CP036164.1"/>
</dbReference>
<organism evidence="2 3">
    <name type="scientific">Janibacter limosus</name>
    <dbReference type="NCBI Taxonomy" id="53458"/>
    <lineage>
        <taxon>Bacteria</taxon>
        <taxon>Bacillati</taxon>
        <taxon>Actinomycetota</taxon>
        <taxon>Actinomycetes</taxon>
        <taxon>Micrococcales</taxon>
        <taxon>Intrasporangiaceae</taxon>
        <taxon>Janibacter</taxon>
    </lineage>
</organism>
<gene>
    <name evidence="2" type="ORF">EXU32_11750</name>
</gene>
<dbReference type="KEGG" id="jli:EXU32_11750"/>
<keyword evidence="1" id="KW-0812">Transmembrane</keyword>
<sequence length="97" mass="11013">MSDPLDDLRLPRRRPTSRVMLWSMWGRETIKDFALVFAAVPVLCTLLYVPVLATSGGSWWRLLGLLVLFVAIWWSLRHLLRRWVAAGDRGGDPPSPG</sequence>
<accession>A0A4P6MYV5</accession>
<name>A0A4P6MYV5_9MICO</name>
<keyword evidence="3" id="KW-1185">Reference proteome</keyword>
<dbReference type="AlphaFoldDB" id="A0A4P6MYV5"/>